<feature type="compositionally biased region" description="Low complexity" evidence="4">
    <location>
        <begin position="273"/>
        <end position="290"/>
    </location>
</feature>
<evidence type="ECO:0000256" key="2">
    <source>
        <dbReference type="ARBA" id="ARBA00022840"/>
    </source>
</evidence>
<feature type="compositionally biased region" description="Polar residues" evidence="4">
    <location>
        <begin position="312"/>
        <end position="321"/>
    </location>
</feature>
<gene>
    <name evidence="6" type="ORF">QBC38DRAFT_69301</name>
</gene>
<name>A0AAN7BVV0_9PEZI</name>
<dbReference type="PROSITE" id="PS00108">
    <property type="entry name" value="PROTEIN_KINASE_ST"/>
    <property type="match status" value="1"/>
</dbReference>
<evidence type="ECO:0000313" key="7">
    <source>
        <dbReference type="Proteomes" id="UP001301958"/>
    </source>
</evidence>
<dbReference type="GO" id="GO:0035556">
    <property type="term" value="P:intracellular signal transduction"/>
    <property type="evidence" value="ECO:0007669"/>
    <property type="project" value="TreeGrafter"/>
</dbReference>
<dbReference type="InterPro" id="IPR008271">
    <property type="entry name" value="Ser/Thr_kinase_AS"/>
</dbReference>
<dbReference type="Gene3D" id="1.10.510.10">
    <property type="entry name" value="Transferase(Phosphotransferase) domain 1"/>
    <property type="match status" value="1"/>
</dbReference>
<keyword evidence="6" id="KW-0418">Kinase</keyword>
<dbReference type="GO" id="GO:0005737">
    <property type="term" value="C:cytoplasm"/>
    <property type="evidence" value="ECO:0007669"/>
    <property type="project" value="TreeGrafter"/>
</dbReference>
<dbReference type="Pfam" id="PF00069">
    <property type="entry name" value="Pkinase"/>
    <property type="match status" value="1"/>
</dbReference>
<feature type="compositionally biased region" description="Polar residues" evidence="4">
    <location>
        <begin position="203"/>
        <end position="239"/>
    </location>
</feature>
<dbReference type="AlphaFoldDB" id="A0AAN7BVV0"/>
<feature type="compositionally biased region" description="Basic residues" evidence="4">
    <location>
        <begin position="42"/>
        <end position="58"/>
    </location>
</feature>
<dbReference type="InterPro" id="IPR000719">
    <property type="entry name" value="Prot_kinase_dom"/>
</dbReference>
<keyword evidence="6" id="KW-0808">Transferase</keyword>
<dbReference type="InterPro" id="IPR011009">
    <property type="entry name" value="Kinase-like_dom_sf"/>
</dbReference>
<feature type="compositionally biased region" description="Low complexity" evidence="4">
    <location>
        <begin position="165"/>
        <end position="191"/>
    </location>
</feature>
<feature type="region of interest" description="Disordered" evidence="4">
    <location>
        <begin position="35"/>
        <end position="92"/>
    </location>
</feature>
<reference evidence="6" key="2">
    <citation type="submission" date="2023-05" db="EMBL/GenBank/DDBJ databases">
        <authorList>
            <consortium name="Lawrence Berkeley National Laboratory"/>
            <person name="Steindorff A."/>
            <person name="Hensen N."/>
            <person name="Bonometti L."/>
            <person name="Westerberg I."/>
            <person name="Brannstrom I.O."/>
            <person name="Guillou S."/>
            <person name="Cros-Aarteil S."/>
            <person name="Calhoun S."/>
            <person name="Haridas S."/>
            <person name="Kuo A."/>
            <person name="Mondo S."/>
            <person name="Pangilinan J."/>
            <person name="Riley R."/>
            <person name="Labutti K."/>
            <person name="Andreopoulos B."/>
            <person name="Lipzen A."/>
            <person name="Chen C."/>
            <person name="Yanf M."/>
            <person name="Daum C."/>
            <person name="Ng V."/>
            <person name="Clum A."/>
            <person name="Ohm R."/>
            <person name="Martin F."/>
            <person name="Silar P."/>
            <person name="Natvig D."/>
            <person name="Lalanne C."/>
            <person name="Gautier V."/>
            <person name="Ament-Velasquez S.L."/>
            <person name="Kruys A."/>
            <person name="Hutchinson M.I."/>
            <person name="Powell A.J."/>
            <person name="Barry K."/>
            <person name="Miller A.N."/>
            <person name="Grigoriev I.V."/>
            <person name="Debuchy R."/>
            <person name="Gladieux P."/>
            <person name="Thoren M.H."/>
            <person name="Johannesson H."/>
        </authorList>
    </citation>
    <scope>NUCLEOTIDE SEQUENCE</scope>
    <source>
        <strain evidence="6">CBS 990.96</strain>
    </source>
</reference>
<evidence type="ECO:0000256" key="4">
    <source>
        <dbReference type="SAM" id="MobiDB-lite"/>
    </source>
</evidence>
<feature type="binding site" evidence="3">
    <location>
        <position position="456"/>
    </location>
    <ligand>
        <name>ATP</name>
        <dbReference type="ChEBI" id="CHEBI:30616"/>
    </ligand>
</feature>
<organism evidence="6 7">
    <name type="scientific">Podospora fimiseda</name>
    <dbReference type="NCBI Taxonomy" id="252190"/>
    <lineage>
        <taxon>Eukaryota</taxon>
        <taxon>Fungi</taxon>
        <taxon>Dikarya</taxon>
        <taxon>Ascomycota</taxon>
        <taxon>Pezizomycotina</taxon>
        <taxon>Sordariomycetes</taxon>
        <taxon>Sordariomycetidae</taxon>
        <taxon>Sordariales</taxon>
        <taxon>Podosporaceae</taxon>
        <taxon>Podospora</taxon>
    </lineage>
</organism>
<dbReference type="GO" id="GO:0005524">
    <property type="term" value="F:ATP binding"/>
    <property type="evidence" value="ECO:0007669"/>
    <property type="project" value="UniProtKB-UniRule"/>
</dbReference>
<dbReference type="PROSITE" id="PS50011">
    <property type="entry name" value="PROTEIN_KINASE_DOM"/>
    <property type="match status" value="1"/>
</dbReference>
<keyword evidence="7" id="KW-1185">Reference proteome</keyword>
<feature type="region of interest" description="Disordered" evidence="4">
    <location>
        <begin position="151"/>
        <end position="344"/>
    </location>
</feature>
<dbReference type="PROSITE" id="PS00107">
    <property type="entry name" value="PROTEIN_KINASE_ATP"/>
    <property type="match status" value="1"/>
</dbReference>
<evidence type="ECO:0000256" key="1">
    <source>
        <dbReference type="ARBA" id="ARBA00022741"/>
    </source>
</evidence>
<feature type="region of interest" description="Disordered" evidence="4">
    <location>
        <begin position="775"/>
        <end position="794"/>
    </location>
</feature>
<reference evidence="6" key="1">
    <citation type="journal article" date="2023" name="Mol. Phylogenet. Evol.">
        <title>Genome-scale phylogeny and comparative genomics of the fungal order Sordariales.</title>
        <authorList>
            <person name="Hensen N."/>
            <person name="Bonometti L."/>
            <person name="Westerberg I."/>
            <person name="Brannstrom I.O."/>
            <person name="Guillou S."/>
            <person name="Cros-Aarteil S."/>
            <person name="Calhoun S."/>
            <person name="Haridas S."/>
            <person name="Kuo A."/>
            <person name="Mondo S."/>
            <person name="Pangilinan J."/>
            <person name="Riley R."/>
            <person name="LaButti K."/>
            <person name="Andreopoulos B."/>
            <person name="Lipzen A."/>
            <person name="Chen C."/>
            <person name="Yan M."/>
            <person name="Daum C."/>
            <person name="Ng V."/>
            <person name="Clum A."/>
            <person name="Steindorff A."/>
            <person name="Ohm R.A."/>
            <person name="Martin F."/>
            <person name="Silar P."/>
            <person name="Natvig D.O."/>
            <person name="Lalanne C."/>
            <person name="Gautier V."/>
            <person name="Ament-Velasquez S.L."/>
            <person name="Kruys A."/>
            <person name="Hutchinson M.I."/>
            <person name="Powell A.J."/>
            <person name="Barry K."/>
            <person name="Miller A.N."/>
            <person name="Grigoriev I.V."/>
            <person name="Debuchy R."/>
            <person name="Gladieux P."/>
            <person name="Hiltunen Thoren M."/>
            <person name="Johannesson H."/>
        </authorList>
    </citation>
    <scope>NUCLEOTIDE SEQUENCE</scope>
    <source>
        <strain evidence="6">CBS 990.96</strain>
    </source>
</reference>
<feature type="domain" description="Protein kinase" evidence="5">
    <location>
        <begin position="426"/>
        <end position="732"/>
    </location>
</feature>
<evidence type="ECO:0000259" key="5">
    <source>
        <dbReference type="PROSITE" id="PS50011"/>
    </source>
</evidence>
<feature type="compositionally biased region" description="Polar residues" evidence="4">
    <location>
        <begin position="60"/>
        <end position="69"/>
    </location>
</feature>
<dbReference type="EMBL" id="MU865303">
    <property type="protein sequence ID" value="KAK4229943.1"/>
    <property type="molecule type" value="Genomic_DNA"/>
</dbReference>
<dbReference type="GO" id="GO:0004674">
    <property type="term" value="F:protein serine/threonine kinase activity"/>
    <property type="evidence" value="ECO:0007669"/>
    <property type="project" value="TreeGrafter"/>
</dbReference>
<feature type="compositionally biased region" description="Low complexity" evidence="4">
    <location>
        <begin position="70"/>
        <end position="88"/>
    </location>
</feature>
<proteinExistence type="predicted"/>
<evidence type="ECO:0000313" key="6">
    <source>
        <dbReference type="EMBL" id="KAK4229943.1"/>
    </source>
</evidence>
<comment type="caution">
    <text evidence="6">The sequence shown here is derived from an EMBL/GenBank/DDBJ whole genome shotgun (WGS) entry which is preliminary data.</text>
</comment>
<dbReference type="SMART" id="SM00220">
    <property type="entry name" value="S_TKc"/>
    <property type="match status" value="1"/>
</dbReference>
<dbReference type="InterPro" id="IPR017441">
    <property type="entry name" value="Protein_kinase_ATP_BS"/>
</dbReference>
<dbReference type="Proteomes" id="UP001301958">
    <property type="component" value="Unassembled WGS sequence"/>
</dbReference>
<dbReference type="PANTHER" id="PTHR24346">
    <property type="entry name" value="MAP/MICROTUBULE AFFINITY-REGULATING KINASE"/>
    <property type="match status" value="1"/>
</dbReference>
<dbReference type="SUPFAM" id="SSF56112">
    <property type="entry name" value="Protein kinase-like (PK-like)"/>
    <property type="match status" value="1"/>
</dbReference>
<evidence type="ECO:0000256" key="3">
    <source>
        <dbReference type="PROSITE-ProRule" id="PRU10141"/>
    </source>
</evidence>
<keyword evidence="2 3" id="KW-0067">ATP-binding</keyword>
<accession>A0AAN7BVV0</accession>
<protein>
    <submittedName>
        <fullName evidence="6">Kinase-like domain-containing protein</fullName>
    </submittedName>
</protein>
<sequence>MAVSVLAAAATQTSSLGIFILTPFDNLSHERLPSPDTLVSHSHLHPQSRPHKKAKKNKGAFSSTFFSLDSPSAASNTATSSSSLSSSPHQYPTELTQPILEEGDETDSEAANEPVTPVSGRQSQDFQTLANHDLHPNVSQEQLVSDANAASFSPVPAGTTPGSKPPLALATAATPQSKAPKSPASSISDSQKTPRATGAPLTPTLTSPSIIDQDSSTIQPPTRRGTFSSASALRRNMSSFIKRVTHPDRTPSDSGSITGDSHDSGSHVKVPTRRWSMNRSSTTTRSNTPPSNSPPSPGSPIEMAIRTKEQASKPTVPNSDSFAKKPRASTGFLRSRPHAPKGGDQLQLRRRASSFDYASQEATLVPATAEGQVDVTQMQRQFWEMPAEMGTGLKARRMSLSLPDDFVIDVAELLNEFEYEHHKILGRHGKALGKGGHAKVKQMVRKGYPTEVVAVKEFRSKARSETREEYEKKIKSEYTLSKSLNHPNVVSTIRLCIDHGRWNHVMEYCAEGDLFSIVRDGYLKGEEREKDRLCLFKQLVRGVAYLHANGIAHRDLKLENLLLTSDSALKIADFGVSEVFSGTHPGLREAGGQCGKNMGEVRRCAPGICGSLPYMAPEVLQKKGDYDPRGVDVWSAAVVMLHLIFGGAIWAKAQVGDAGSSNYTDLVKGWNKWNEKHKDDEGAVISEVDYPKFKPFDLAVKPPALRRVLLQMLNPNPDKRSTIAEVVNNRWVKNIECCQKADNEEPDPATTFIDASKKGSLMRGGQKLFCHNHAPPKKQFSSHSLGKMPGQAGY</sequence>
<keyword evidence="1 3" id="KW-0547">Nucleotide-binding</keyword>
<dbReference type="PANTHER" id="PTHR24346:SF30">
    <property type="entry name" value="MATERNAL EMBRYONIC LEUCINE ZIPPER KINASE"/>
    <property type="match status" value="1"/>
</dbReference>